<feature type="compositionally biased region" description="Acidic residues" evidence="1">
    <location>
        <begin position="438"/>
        <end position="449"/>
    </location>
</feature>
<organism evidence="3 4">
    <name type="scientific">Discina gigas</name>
    <dbReference type="NCBI Taxonomy" id="1032678"/>
    <lineage>
        <taxon>Eukaryota</taxon>
        <taxon>Fungi</taxon>
        <taxon>Dikarya</taxon>
        <taxon>Ascomycota</taxon>
        <taxon>Pezizomycotina</taxon>
        <taxon>Pezizomycetes</taxon>
        <taxon>Pezizales</taxon>
        <taxon>Discinaceae</taxon>
        <taxon>Discina</taxon>
    </lineage>
</organism>
<sequence length="499" mass="54684">MDSAESLPRQRSRTSASPPPFFEEEETTDLKLALLSSLHPAADASMLLELLLISHGSVAAASALLSQPSTPRHVVTSQQSSLAPFLTTAAPVPRPPKKGHTLHLYTPHHFAALTPTTLHPSFLPAPLAATLLTELLQESTTFPPPPEFVLFGRVVVSSHTACLFLRDPTPSSHQYTYQGASAPESRLFTPSMQSATALVEAAVNAELLRRDRRRGQLSPGAWHVNAALVNCYRGGDQSVGWHADQLTYLGPAAVIASVSLGCVREFRVRRVGPEAEGEGAYGLWLPHNSLLVMHAGMQEGWKHSIHPSKSVDLHPVAGNTRINITYRCYRESLRPELTPRCNCGEPAVLRAAPGKGYTWTCTQDYRPGCESCGYFVWAKFDEFGEPPWSENFVSSGQDEEGGGGGREMMSPGVEGDEVNEDGGDEDEDKNEQDGGKEDEGEDEEEDEDVVMVMVEVEEQHRDWSDETVEGSERDLDEDWSDGEDASIARELQEWRDGLV</sequence>
<dbReference type="EMBL" id="JBBBZM010000047">
    <property type="protein sequence ID" value="KAL0636580.1"/>
    <property type="molecule type" value="Genomic_DNA"/>
</dbReference>
<feature type="compositionally biased region" description="Acidic residues" evidence="1">
    <location>
        <begin position="414"/>
        <end position="430"/>
    </location>
</feature>
<reference evidence="3 4" key="1">
    <citation type="submission" date="2024-02" db="EMBL/GenBank/DDBJ databases">
        <title>Discinaceae phylogenomics.</title>
        <authorList>
            <person name="Dirks A.C."/>
            <person name="James T.Y."/>
        </authorList>
    </citation>
    <scope>NUCLEOTIDE SEQUENCE [LARGE SCALE GENOMIC DNA]</scope>
    <source>
        <strain evidence="3 4">ACD0624</strain>
    </source>
</reference>
<dbReference type="PANTHER" id="PTHR31212">
    <property type="entry name" value="ALPHA-KETOGLUTARATE-DEPENDENT DIOXYGENASE ALKB HOMOLOG 3"/>
    <property type="match status" value="1"/>
</dbReference>
<dbReference type="Proteomes" id="UP001447188">
    <property type="component" value="Unassembled WGS sequence"/>
</dbReference>
<evidence type="ECO:0000313" key="3">
    <source>
        <dbReference type="EMBL" id="KAL0636580.1"/>
    </source>
</evidence>
<dbReference type="Pfam" id="PF13532">
    <property type="entry name" value="2OG-FeII_Oxy_2"/>
    <property type="match status" value="1"/>
</dbReference>
<dbReference type="PROSITE" id="PS51471">
    <property type="entry name" value="FE2OG_OXY"/>
    <property type="match status" value="1"/>
</dbReference>
<evidence type="ECO:0000256" key="1">
    <source>
        <dbReference type="SAM" id="MobiDB-lite"/>
    </source>
</evidence>
<feature type="compositionally biased region" description="Acidic residues" evidence="1">
    <location>
        <begin position="465"/>
        <end position="484"/>
    </location>
</feature>
<proteinExistence type="predicted"/>
<dbReference type="InterPro" id="IPR037151">
    <property type="entry name" value="AlkB-like_sf"/>
</dbReference>
<dbReference type="Gene3D" id="2.60.120.590">
    <property type="entry name" value="Alpha-ketoglutarate-dependent dioxygenase AlkB-like"/>
    <property type="match status" value="1"/>
</dbReference>
<gene>
    <name evidence="3" type="ORF">Q9L58_004423</name>
</gene>
<name>A0ABR3GLA3_9PEZI</name>
<dbReference type="PANTHER" id="PTHR31212:SF4">
    <property type="entry name" value="ALPHA-KETOGLUTARATE-DEPENDENT DIOXYGENASE ALKB HOMOLOG 3"/>
    <property type="match status" value="1"/>
</dbReference>
<feature type="region of interest" description="Disordered" evidence="1">
    <location>
        <begin position="387"/>
        <end position="485"/>
    </location>
</feature>
<dbReference type="SUPFAM" id="SSF51197">
    <property type="entry name" value="Clavaminate synthase-like"/>
    <property type="match status" value="1"/>
</dbReference>
<feature type="domain" description="Fe2OG dioxygenase" evidence="2">
    <location>
        <begin position="223"/>
        <end position="330"/>
    </location>
</feature>
<comment type="caution">
    <text evidence="3">The sequence shown here is derived from an EMBL/GenBank/DDBJ whole genome shotgun (WGS) entry which is preliminary data.</text>
</comment>
<protein>
    <recommendedName>
        <fullName evidence="2">Fe2OG dioxygenase domain-containing protein</fullName>
    </recommendedName>
</protein>
<dbReference type="InterPro" id="IPR032854">
    <property type="entry name" value="ALKBH3"/>
</dbReference>
<dbReference type="InterPro" id="IPR027450">
    <property type="entry name" value="AlkB-like"/>
</dbReference>
<keyword evidence="4" id="KW-1185">Reference proteome</keyword>
<evidence type="ECO:0000313" key="4">
    <source>
        <dbReference type="Proteomes" id="UP001447188"/>
    </source>
</evidence>
<feature type="region of interest" description="Disordered" evidence="1">
    <location>
        <begin position="1"/>
        <end position="23"/>
    </location>
</feature>
<dbReference type="InterPro" id="IPR005123">
    <property type="entry name" value="Oxoglu/Fe-dep_dioxygenase_dom"/>
</dbReference>
<evidence type="ECO:0000259" key="2">
    <source>
        <dbReference type="PROSITE" id="PS51471"/>
    </source>
</evidence>
<accession>A0ABR3GLA3</accession>